<dbReference type="InterPro" id="IPR000835">
    <property type="entry name" value="HTH_MarR-typ"/>
</dbReference>
<reference evidence="4" key="1">
    <citation type="submission" date="2018-04" db="EMBL/GenBank/DDBJ databases">
        <authorList>
            <person name="Liu S."/>
            <person name="Wang Z."/>
            <person name="Li J."/>
        </authorList>
    </citation>
    <scope>NUCLEOTIDE SEQUENCE [LARGE SCALE GENOMIC DNA]</scope>
    <source>
        <strain evidence="4">S1194</strain>
    </source>
</reference>
<dbReference type="InterPro" id="IPR000600">
    <property type="entry name" value="ROK"/>
</dbReference>
<organism evidence="3 4">
    <name type="scientific">Homoserinimonas hongtaonis</name>
    <dbReference type="NCBI Taxonomy" id="2079791"/>
    <lineage>
        <taxon>Bacteria</taxon>
        <taxon>Bacillati</taxon>
        <taxon>Actinomycetota</taxon>
        <taxon>Actinomycetes</taxon>
        <taxon>Micrococcales</taxon>
        <taxon>Microbacteriaceae</taxon>
        <taxon>Homoserinimonas</taxon>
    </lineage>
</organism>
<name>A0A2U1T0H9_9MICO</name>
<comment type="caution">
    <text evidence="3">The sequence shown here is derived from an EMBL/GenBank/DDBJ whole genome shotgun (WGS) entry which is preliminary data.</text>
</comment>
<feature type="domain" description="HTH marR-type" evidence="2">
    <location>
        <begin position="23"/>
        <end position="70"/>
    </location>
</feature>
<dbReference type="GO" id="GO:0003700">
    <property type="term" value="F:DNA-binding transcription factor activity"/>
    <property type="evidence" value="ECO:0007669"/>
    <property type="project" value="InterPro"/>
</dbReference>
<evidence type="ECO:0000259" key="2">
    <source>
        <dbReference type="Pfam" id="PF12802"/>
    </source>
</evidence>
<proteinExistence type="inferred from homology"/>
<dbReference type="InterPro" id="IPR036388">
    <property type="entry name" value="WH-like_DNA-bd_sf"/>
</dbReference>
<dbReference type="PANTHER" id="PTHR18964:SF149">
    <property type="entry name" value="BIFUNCTIONAL UDP-N-ACETYLGLUCOSAMINE 2-EPIMERASE_N-ACETYLMANNOSAMINE KINASE"/>
    <property type="match status" value="1"/>
</dbReference>
<dbReference type="Proteomes" id="UP000244978">
    <property type="component" value="Unassembled WGS sequence"/>
</dbReference>
<dbReference type="AlphaFoldDB" id="A0A2U1T0H9"/>
<dbReference type="RefSeq" id="WP_108997379.1">
    <property type="nucleotide sequence ID" value="NZ_QEEX01000001.1"/>
</dbReference>
<dbReference type="SUPFAM" id="SSF46785">
    <property type="entry name" value="Winged helix' DNA-binding domain"/>
    <property type="match status" value="1"/>
</dbReference>
<dbReference type="EMBL" id="QEEX01000001">
    <property type="protein sequence ID" value="PWB97368.1"/>
    <property type="molecule type" value="Genomic_DNA"/>
</dbReference>
<dbReference type="PANTHER" id="PTHR18964">
    <property type="entry name" value="ROK (REPRESSOR, ORF, KINASE) FAMILY"/>
    <property type="match status" value="1"/>
</dbReference>
<dbReference type="Pfam" id="PF00480">
    <property type="entry name" value="ROK"/>
    <property type="match status" value="1"/>
</dbReference>
<gene>
    <name evidence="3" type="ORF">DF220_05665</name>
</gene>
<dbReference type="SUPFAM" id="SSF53067">
    <property type="entry name" value="Actin-like ATPase domain"/>
    <property type="match status" value="1"/>
</dbReference>
<evidence type="ECO:0000313" key="3">
    <source>
        <dbReference type="EMBL" id="PWB97368.1"/>
    </source>
</evidence>
<protein>
    <submittedName>
        <fullName evidence="3">Transcriptional regulator</fullName>
    </submittedName>
</protein>
<dbReference type="Gene3D" id="3.30.420.40">
    <property type="match status" value="2"/>
</dbReference>
<comment type="similarity">
    <text evidence="1">Belongs to the ROK (NagC/XylR) family.</text>
</comment>
<dbReference type="InterPro" id="IPR036390">
    <property type="entry name" value="WH_DNA-bd_sf"/>
</dbReference>
<evidence type="ECO:0000313" key="4">
    <source>
        <dbReference type="Proteomes" id="UP000244978"/>
    </source>
</evidence>
<sequence length="386" mass="39288">MTPRSSAASLDDVRRHNLGRIVEIVHHSGAISRSQLTRATGLNRSTISALVGELVAAGLVSEADPTGDRRVGRPSPVVSAGASAVAFAVHAELDSITVGLVQLGGVVIAKLRVDVDQVPTAESAVEVAAALIERLSHEHGVERSAGVGVAVPGLVRDGDGVVRLAPHLLWRDAPIERMLSRATNLPVSVANDATLGARAERTFGAGRGVDDLVYLNGGASGIGGGIVLGGRTLTGLSGYAGEFGHAFSTDAGAALEDLVDRASLTAALGVAAPTDAELETALAASNDAEVAQLVARQATTLGRGLAGTINILNPAAVILGGFLGVIFDCAPEHLLAAVREHTLAPAFDDVSVARAQLGDNLLMIGAGELAFDRCISNPLGALRAQK</sequence>
<dbReference type="Gene3D" id="1.10.10.10">
    <property type="entry name" value="Winged helix-like DNA-binding domain superfamily/Winged helix DNA-binding domain"/>
    <property type="match status" value="1"/>
</dbReference>
<evidence type="ECO:0000256" key="1">
    <source>
        <dbReference type="ARBA" id="ARBA00006479"/>
    </source>
</evidence>
<dbReference type="Pfam" id="PF12802">
    <property type="entry name" value="MarR_2"/>
    <property type="match status" value="1"/>
</dbReference>
<keyword evidence="4" id="KW-1185">Reference proteome</keyword>
<dbReference type="InterPro" id="IPR043129">
    <property type="entry name" value="ATPase_NBD"/>
</dbReference>
<accession>A0A2U1T0H9</accession>